<feature type="domain" description="Core-binding (CB)" evidence="8">
    <location>
        <begin position="108"/>
        <end position="188"/>
    </location>
</feature>
<dbReference type="GO" id="GO:0006310">
    <property type="term" value="P:DNA recombination"/>
    <property type="evidence" value="ECO:0007669"/>
    <property type="project" value="UniProtKB-KW"/>
</dbReference>
<dbReference type="PANTHER" id="PTHR30629">
    <property type="entry name" value="PROPHAGE INTEGRASE"/>
    <property type="match status" value="1"/>
</dbReference>
<organism evidence="9 10">
    <name type="scientific">Lysobacter silvisoli</name>
    <dbReference type="NCBI Taxonomy" id="2293254"/>
    <lineage>
        <taxon>Bacteria</taxon>
        <taxon>Pseudomonadati</taxon>
        <taxon>Pseudomonadota</taxon>
        <taxon>Gammaproteobacteria</taxon>
        <taxon>Lysobacterales</taxon>
        <taxon>Lysobacteraceae</taxon>
        <taxon>Lysobacter</taxon>
    </lineage>
</organism>
<dbReference type="InterPro" id="IPR013762">
    <property type="entry name" value="Integrase-like_cat_sf"/>
</dbReference>
<dbReference type="AlphaFoldDB" id="A0A371K248"/>
<evidence type="ECO:0000256" key="3">
    <source>
        <dbReference type="ARBA" id="ARBA00023125"/>
    </source>
</evidence>
<proteinExistence type="inferred from homology"/>
<keyword evidence="3 5" id="KW-0238">DNA-binding</keyword>
<name>A0A371K248_9GAMM</name>
<evidence type="ECO:0000256" key="5">
    <source>
        <dbReference type="PROSITE-ProRule" id="PRU01248"/>
    </source>
</evidence>
<dbReference type="GO" id="GO:0015074">
    <property type="term" value="P:DNA integration"/>
    <property type="evidence" value="ECO:0007669"/>
    <property type="project" value="UniProtKB-KW"/>
</dbReference>
<evidence type="ECO:0000313" key="9">
    <source>
        <dbReference type="EMBL" id="RDZ27996.1"/>
    </source>
</evidence>
<evidence type="ECO:0000259" key="7">
    <source>
        <dbReference type="PROSITE" id="PS51898"/>
    </source>
</evidence>
<evidence type="ECO:0000313" key="10">
    <source>
        <dbReference type="Proteomes" id="UP000264492"/>
    </source>
</evidence>
<dbReference type="PROSITE" id="PS51900">
    <property type="entry name" value="CB"/>
    <property type="match status" value="1"/>
</dbReference>
<comment type="similarity">
    <text evidence="1">Belongs to the 'phage' integrase family.</text>
</comment>
<accession>A0A371K248</accession>
<evidence type="ECO:0000256" key="4">
    <source>
        <dbReference type="ARBA" id="ARBA00023172"/>
    </source>
</evidence>
<dbReference type="InterPro" id="IPR038488">
    <property type="entry name" value="Integrase_DNA-bd_sf"/>
</dbReference>
<gene>
    <name evidence="9" type="ORF">DX914_02270</name>
</gene>
<reference evidence="9 10" key="1">
    <citation type="submission" date="2018-08" db="EMBL/GenBank/DDBJ databases">
        <title>Lysobacter sp. zong2l5, whole genome shotgun sequence.</title>
        <authorList>
            <person name="Zhang X."/>
            <person name="Feng G."/>
            <person name="Zhu H."/>
        </authorList>
    </citation>
    <scope>NUCLEOTIDE SEQUENCE [LARGE SCALE GENOMIC DNA]</scope>
    <source>
        <strain evidence="10">zong2l5</strain>
    </source>
</reference>
<dbReference type="GO" id="GO:0003677">
    <property type="term" value="F:DNA binding"/>
    <property type="evidence" value="ECO:0007669"/>
    <property type="project" value="UniProtKB-UniRule"/>
</dbReference>
<dbReference type="Pfam" id="PF13356">
    <property type="entry name" value="Arm-DNA-bind_3"/>
    <property type="match status" value="1"/>
</dbReference>
<dbReference type="Gene3D" id="1.10.443.10">
    <property type="entry name" value="Intergrase catalytic core"/>
    <property type="match status" value="1"/>
</dbReference>
<evidence type="ECO:0000259" key="8">
    <source>
        <dbReference type="PROSITE" id="PS51900"/>
    </source>
</evidence>
<dbReference type="EMBL" id="QTSU01000001">
    <property type="protein sequence ID" value="RDZ27996.1"/>
    <property type="molecule type" value="Genomic_DNA"/>
</dbReference>
<evidence type="ECO:0000256" key="6">
    <source>
        <dbReference type="SAM" id="MobiDB-lite"/>
    </source>
</evidence>
<dbReference type="InterPro" id="IPR025166">
    <property type="entry name" value="Integrase_DNA_bind_dom"/>
</dbReference>
<dbReference type="InterPro" id="IPR050808">
    <property type="entry name" value="Phage_Integrase"/>
</dbReference>
<dbReference type="CDD" id="cd00796">
    <property type="entry name" value="INT_Rci_Hp1_C"/>
    <property type="match status" value="1"/>
</dbReference>
<keyword evidence="4" id="KW-0233">DNA recombination</keyword>
<dbReference type="InterPro" id="IPR011010">
    <property type="entry name" value="DNA_brk_join_enz"/>
</dbReference>
<feature type="compositionally biased region" description="Basic and acidic residues" evidence="6">
    <location>
        <begin position="226"/>
        <end position="249"/>
    </location>
</feature>
<dbReference type="InterPro" id="IPR057084">
    <property type="entry name" value="Int_N"/>
</dbReference>
<protein>
    <submittedName>
        <fullName evidence="9">DUF4102 domain-containing protein</fullName>
    </submittedName>
</protein>
<evidence type="ECO:0000256" key="2">
    <source>
        <dbReference type="ARBA" id="ARBA00022908"/>
    </source>
</evidence>
<dbReference type="InterPro" id="IPR044068">
    <property type="entry name" value="CB"/>
</dbReference>
<dbReference type="InterPro" id="IPR010998">
    <property type="entry name" value="Integrase_recombinase_N"/>
</dbReference>
<dbReference type="PANTHER" id="PTHR30629:SF2">
    <property type="entry name" value="PROPHAGE INTEGRASE INTS-RELATED"/>
    <property type="match status" value="1"/>
</dbReference>
<dbReference type="PROSITE" id="PS51898">
    <property type="entry name" value="TYR_RECOMBINASE"/>
    <property type="match status" value="1"/>
</dbReference>
<comment type="caution">
    <text evidence="9">The sequence shown here is derived from an EMBL/GenBank/DDBJ whole genome shotgun (WGS) entry which is preliminary data.</text>
</comment>
<dbReference type="Gene3D" id="3.30.160.390">
    <property type="entry name" value="Integrase, DNA-binding domain"/>
    <property type="match status" value="1"/>
</dbReference>
<feature type="domain" description="Tyr recombinase" evidence="7">
    <location>
        <begin position="209"/>
        <end position="407"/>
    </location>
</feature>
<dbReference type="SUPFAM" id="SSF56349">
    <property type="entry name" value="DNA breaking-rejoining enzymes"/>
    <property type="match status" value="1"/>
</dbReference>
<sequence>MAFAVTVQLRMPMKLQKKLSPAIVEASRPETEPYRIWDTSVPQLFLRVQPSGVKSWNVQWTRTSSKSLGKWPGVTVESARVKAKALLVETDQHGAPLAVLDAKKPRMYTLKGFIEQEFQPWASANRKWGDGAADRILAVFEEFHDKPLAELNAWIIEKWRSRRIKAGVSPNTCNRDLATLKSAMKRALAWGLIEADPLGAVKQAKVDSTRVRYLTADEEKRLRGALAGRDEAARESRARNNAWRKERGQEPLPALGAHDFGDHLSPAVVLSLNTGLRRGELTSLEWSDIDFHAKVLTVRAAAAKSGAMRRIPLNEEAVNTLKQWRKQAGEQGRIFPFRDFKTAWGALLEEAKVTDFRWHDLRHHFASRLAQAGVNLNAIRDLMGHADLKMTLRYSHLSPDNLAAAVAVLGAARTKGAARRKSV</sequence>
<keyword evidence="10" id="KW-1185">Reference proteome</keyword>
<dbReference type="Proteomes" id="UP000264492">
    <property type="component" value="Unassembled WGS sequence"/>
</dbReference>
<dbReference type="Gene3D" id="1.10.150.130">
    <property type="match status" value="1"/>
</dbReference>
<evidence type="ECO:0000256" key="1">
    <source>
        <dbReference type="ARBA" id="ARBA00008857"/>
    </source>
</evidence>
<keyword evidence="2" id="KW-0229">DNA integration</keyword>
<dbReference type="Pfam" id="PF00589">
    <property type="entry name" value="Phage_integrase"/>
    <property type="match status" value="1"/>
</dbReference>
<dbReference type="Pfam" id="PF24624">
    <property type="entry name" value="Int_N"/>
    <property type="match status" value="1"/>
</dbReference>
<dbReference type="InterPro" id="IPR002104">
    <property type="entry name" value="Integrase_catalytic"/>
</dbReference>
<feature type="region of interest" description="Disordered" evidence="6">
    <location>
        <begin position="226"/>
        <end position="250"/>
    </location>
</feature>